<dbReference type="Pfam" id="PF25130">
    <property type="entry name" value="DUF7820"/>
    <property type="match status" value="1"/>
</dbReference>
<organism evidence="4 5">
    <name type="scientific">Pseudomassariella vexata</name>
    <dbReference type="NCBI Taxonomy" id="1141098"/>
    <lineage>
        <taxon>Eukaryota</taxon>
        <taxon>Fungi</taxon>
        <taxon>Dikarya</taxon>
        <taxon>Ascomycota</taxon>
        <taxon>Pezizomycotina</taxon>
        <taxon>Sordariomycetes</taxon>
        <taxon>Xylariomycetidae</taxon>
        <taxon>Amphisphaeriales</taxon>
        <taxon>Pseudomassariaceae</taxon>
        <taxon>Pseudomassariella</taxon>
    </lineage>
</organism>
<dbReference type="Proteomes" id="UP000193689">
    <property type="component" value="Unassembled WGS sequence"/>
</dbReference>
<feature type="transmembrane region" description="Helical" evidence="2">
    <location>
        <begin position="457"/>
        <end position="481"/>
    </location>
</feature>
<dbReference type="PANTHER" id="PTHR42078">
    <property type="entry name" value="GLUCAN 1, 4-ALPHA-GLUCOSIDASE"/>
    <property type="match status" value="1"/>
</dbReference>
<dbReference type="InterPro" id="IPR056722">
    <property type="entry name" value="DUF7820"/>
</dbReference>
<proteinExistence type="predicted"/>
<dbReference type="EMBL" id="MCFJ01000010">
    <property type="protein sequence ID" value="ORY61213.1"/>
    <property type="molecule type" value="Genomic_DNA"/>
</dbReference>
<keyword evidence="5" id="KW-1185">Reference proteome</keyword>
<feature type="region of interest" description="Disordered" evidence="1">
    <location>
        <begin position="215"/>
        <end position="238"/>
    </location>
</feature>
<gene>
    <name evidence="4" type="ORF">BCR38DRAFT_411103</name>
</gene>
<keyword evidence="2" id="KW-0472">Membrane</keyword>
<name>A0A1Y2DPK1_9PEZI</name>
<evidence type="ECO:0000259" key="3">
    <source>
        <dbReference type="Pfam" id="PF25130"/>
    </source>
</evidence>
<evidence type="ECO:0000256" key="2">
    <source>
        <dbReference type="SAM" id="Phobius"/>
    </source>
</evidence>
<protein>
    <recommendedName>
        <fullName evidence="3">DUF7820 domain-containing protein</fullName>
    </recommendedName>
</protein>
<feature type="region of interest" description="Disordered" evidence="1">
    <location>
        <begin position="111"/>
        <end position="201"/>
    </location>
</feature>
<dbReference type="GeneID" id="63774750"/>
<dbReference type="PANTHER" id="PTHR42078:SF1">
    <property type="entry name" value="GLUCAN 1, 4-ALPHA-GLUCOSIDASE"/>
    <property type="match status" value="1"/>
</dbReference>
<feature type="compositionally biased region" description="Pro residues" evidence="1">
    <location>
        <begin position="296"/>
        <end position="306"/>
    </location>
</feature>
<keyword evidence="2" id="KW-0812">Transmembrane</keyword>
<dbReference type="AlphaFoldDB" id="A0A1Y2DPK1"/>
<dbReference type="RefSeq" id="XP_040713290.1">
    <property type="nucleotide sequence ID" value="XM_040858538.1"/>
</dbReference>
<keyword evidence="2" id="KW-1133">Transmembrane helix</keyword>
<comment type="caution">
    <text evidence="4">The sequence shown here is derived from an EMBL/GenBank/DDBJ whole genome shotgun (WGS) entry which is preliminary data.</text>
</comment>
<dbReference type="InParanoid" id="A0A1Y2DPK1"/>
<reference evidence="4 5" key="1">
    <citation type="submission" date="2016-07" db="EMBL/GenBank/DDBJ databases">
        <title>Pervasive Adenine N6-methylation of Active Genes in Fungi.</title>
        <authorList>
            <consortium name="DOE Joint Genome Institute"/>
            <person name="Mondo S.J."/>
            <person name="Dannebaum R.O."/>
            <person name="Kuo R.C."/>
            <person name="Labutti K."/>
            <person name="Haridas S."/>
            <person name="Kuo A."/>
            <person name="Salamov A."/>
            <person name="Ahrendt S.R."/>
            <person name="Lipzen A."/>
            <person name="Sullivan W."/>
            <person name="Andreopoulos W.B."/>
            <person name="Clum A."/>
            <person name="Lindquist E."/>
            <person name="Daum C."/>
            <person name="Ramamoorthy G.K."/>
            <person name="Gryganskyi A."/>
            <person name="Culley D."/>
            <person name="Magnuson J.K."/>
            <person name="James T.Y."/>
            <person name="O'Malley M.A."/>
            <person name="Stajich J.E."/>
            <person name="Spatafora J.W."/>
            <person name="Visel A."/>
            <person name="Grigoriev I.V."/>
        </authorList>
    </citation>
    <scope>NUCLEOTIDE SEQUENCE [LARGE SCALE GENOMIC DNA]</scope>
    <source>
        <strain evidence="4 5">CBS 129021</strain>
    </source>
</reference>
<evidence type="ECO:0000313" key="4">
    <source>
        <dbReference type="EMBL" id="ORY61213.1"/>
    </source>
</evidence>
<sequence>MSGTDSKAADPDQRASMRTSMRLSRLEGDDEDYDLQAMGISDGFRPADMGVSDGFRPTQMGVSDGFRPMQMGVSDGFRPTQMGVSDGFRPTQMGVSDGFRPTQMGVSDGFRPTQMGVSDGFRSTQVGISDGFRPTPMGPSDGFRPADVAQDHANPSSPSNPEPPAAQVAQPLSARPSSIGKPPHRPRESFTLRHDGAMGSMDDSIAARGVSIASASQIARPESPYQGPSGPSFPYQMYPQNTRLSRTASVVTTSTVPIAERIYNGPRGPTHPYQMYPQNTVPEPDADPDEDRITPAPAPVPAPIPVGFPGAANNYQRRLGPEGEDVADIIGPDGHTEQLPPYTRYPDEAYARKVQGIVLPTPAAAVAAAPASIQLQAIPGAGGIGLATRNPEFASTEDLNNGAHSPVSRQSVRSFHTDTSQHDINTAALAVVNEKKPPLKKWQVAAKRKVWGVVPCWAFGLTAVIVIMLAVVLGAILGTFFGRPKRGHHSDSSSQATMTYDMTPWPTVPAGLPPLVEGTFAMPIMVTRNPATCFNDTTQAQSWNCNIVFSQLMMTIKAIVDADPTAAYSMSLSFNHSYTIDNHVYSYGMQPPLFQDARLILVNDTYEVSRGPAWAVEMPYDKVVIIPEPLFTAAASTASSDSVKHRRMGGFNGPDGGDFKRKGVAKSGERPWICHWDGTILETFIYAAQNSSHNPITTSGGGGTGTITSGSPTATLFSERPNSQWPPFSDRKQVVAATSIATDQVTATSTTASLSATLTTGGSSSSTTNWFDSPMPTDFKSAYPRVVKVEERRVSGKPSAEPWCRQYEILTNGSAQPLKDSAGNYIEVRIAEEEPAYGPSSSESRRSLVERYLGHPLEERSVGSDMSDCGCMWWST</sequence>
<feature type="compositionally biased region" description="Basic and acidic residues" evidence="1">
    <location>
        <begin position="185"/>
        <end position="196"/>
    </location>
</feature>
<evidence type="ECO:0000313" key="5">
    <source>
        <dbReference type="Proteomes" id="UP000193689"/>
    </source>
</evidence>
<dbReference type="STRING" id="1141098.A0A1Y2DPK1"/>
<evidence type="ECO:0000256" key="1">
    <source>
        <dbReference type="SAM" id="MobiDB-lite"/>
    </source>
</evidence>
<accession>A0A1Y2DPK1</accession>
<dbReference type="OrthoDB" id="5384459at2759"/>
<feature type="domain" description="DUF7820" evidence="3">
    <location>
        <begin position="496"/>
        <end position="875"/>
    </location>
</feature>
<feature type="region of interest" description="Disordered" evidence="1">
    <location>
        <begin position="1"/>
        <end position="65"/>
    </location>
</feature>
<feature type="region of interest" description="Disordered" evidence="1">
    <location>
        <begin position="261"/>
        <end position="317"/>
    </location>
</feature>